<feature type="signal peptide" evidence="1">
    <location>
        <begin position="1"/>
        <end position="16"/>
    </location>
</feature>
<name>A0ABR0P469_GOSAR</name>
<reference evidence="2 3" key="1">
    <citation type="submission" date="2023-03" db="EMBL/GenBank/DDBJ databases">
        <title>WGS of Gossypium arboreum.</title>
        <authorList>
            <person name="Yu D."/>
        </authorList>
    </citation>
    <scope>NUCLEOTIDE SEQUENCE [LARGE SCALE GENOMIC DNA]</scope>
    <source>
        <tissue evidence="2">Leaf</tissue>
    </source>
</reference>
<accession>A0ABR0P469</accession>
<dbReference type="Proteomes" id="UP001358586">
    <property type="component" value="Chromosome 8"/>
</dbReference>
<proteinExistence type="predicted"/>
<evidence type="ECO:0000313" key="3">
    <source>
        <dbReference type="Proteomes" id="UP001358586"/>
    </source>
</evidence>
<organism evidence="2 3">
    <name type="scientific">Gossypium arboreum</name>
    <name type="common">Tree cotton</name>
    <name type="synonym">Gossypium nanking</name>
    <dbReference type="NCBI Taxonomy" id="29729"/>
    <lineage>
        <taxon>Eukaryota</taxon>
        <taxon>Viridiplantae</taxon>
        <taxon>Streptophyta</taxon>
        <taxon>Embryophyta</taxon>
        <taxon>Tracheophyta</taxon>
        <taxon>Spermatophyta</taxon>
        <taxon>Magnoliopsida</taxon>
        <taxon>eudicotyledons</taxon>
        <taxon>Gunneridae</taxon>
        <taxon>Pentapetalae</taxon>
        <taxon>rosids</taxon>
        <taxon>malvids</taxon>
        <taxon>Malvales</taxon>
        <taxon>Malvaceae</taxon>
        <taxon>Malvoideae</taxon>
        <taxon>Gossypium</taxon>
    </lineage>
</organism>
<dbReference type="EMBL" id="JARKNE010000008">
    <property type="protein sequence ID" value="KAK5812802.1"/>
    <property type="molecule type" value="Genomic_DNA"/>
</dbReference>
<sequence>MLLILVTCIGFARTMATQSELSGEDGIIVAADAIGNRVKDLGEAFLEGAENWISVRGVFYGSDSELSGTELRTWAKHFWKGQKTGYQNGGCFMGRIGAPCDGFPGHRNWISTRQILGGERQGK</sequence>
<gene>
    <name evidence="2" type="ORF">PVK06_028243</name>
</gene>
<evidence type="ECO:0000256" key="1">
    <source>
        <dbReference type="SAM" id="SignalP"/>
    </source>
</evidence>
<protein>
    <submittedName>
        <fullName evidence="2">Uncharacterized protein</fullName>
    </submittedName>
</protein>
<evidence type="ECO:0000313" key="2">
    <source>
        <dbReference type="EMBL" id="KAK5812802.1"/>
    </source>
</evidence>
<keyword evidence="3" id="KW-1185">Reference proteome</keyword>
<comment type="caution">
    <text evidence="2">The sequence shown here is derived from an EMBL/GenBank/DDBJ whole genome shotgun (WGS) entry which is preliminary data.</text>
</comment>
<keyword evidence="1" id="KW-0732">Signal</keyword>
<feature type="chain" id="PRO_5045789927" evidence="1">
    <location>
        <begin position="17"/>
        <end position="123"/>
    </location>
</feature>